<gene>
    <name evidence="13" type="ORF">V3851_00635</name>
</gene>
<dbReference type="PANTHER" id="PTHR46173:SF1">
    <property type="entry name" value="CCA TRNA NUCLEOTIDYLTRANSFERASE 1, MITOCHONDRIAL"/>
    <property type="match status" value="1"/>
</dbReference>
<evidence type="ECO:0000256" key="9">
    <source>
        <dbReference type="RuleBase" id="RU003953"/>
    </source>
</evidence>
<evidence type="ECO:0000256" key="3">
    <source>
        <dbReference type="ARBA" id="ARBA00022694"/>
    </source>
</evidence>
<dbReference type="PANTHER" id="PTHR46173">
    <property type="entry name" value="CCA TRNA NUCLEOTIDYLTRANSFERASE 1, MITOCHONDRIAL"/>
    <property type="match status" value="1"/>
</dbReference>
<dbReference type="Pfam" id="PF12627">
    <property type="entry name" value="PolyA_pol_RNAbd"/>
    <property type="match status" value="1"/>
</dbReference>
<comment type="similarity">
    <text evidence="9">Belongs to the tRNA nucleotidyltransferase/poly(A) polymerase family.</text>
</comment>
<evidence type="ECO:0000259" key="11">
    <source>
        <dbReference type="Pfam" id="PF12627"/>
    </source>
</evidence>
<comment type="cofactor">
    <cofactor evidence="1">
        <name>Mg(2+)</name>
        <dbReference type="ChEBI" id="CHEBI:18420"/>
    </cofactor>
</comment>
<dbReference type="SUPFAM" id="SSF81301">
    <property type="entry name" value="Nucleotidyltransferase"/>
    <property type="match status" value="1"/>
</dbReference>
<name>A0ABU7VLJ7_9BACL</name>
<dbReference type="InterPro" id="IPR032810">
    <property type="entry name" value="CCA-adding_enz_C"/>
</dbReference>
<dbReference type="InterPro" id="IPR032828">
    <property type="entry name" value="PolyA_RNA-bd"/>
</dbReference>
<evidence type="ECO:0000259" key="10">
    <source>
        <dbReference type="Pfam" id="PF01743"/>
    </source>
</evidence>
<evidence type="ECO:0000256" key="2">
    <source>
        <dbReference type="ARBA" id="ARBA00022679"/>
    </source>
</evidence>
<evidence type="ECO:0000256" key="5">
    <source>
        <dbReference type="ARBA" id="ARBA00022723"/>
    </source>
</evidence>
<comment type="caution">
    <text evidence="13">The sequence shown here is derived from an EMBL/GenBank/DDBJ whole genome shotgun (WGS) entry which is preliminary data.</text>
</comment>
<organism evidence="13 14">
    <name type="scientific">Paenibacillus haidiansis</name>
    <dbReference type="NCBI Taxonomy" id="1574488"/>
    <lineage>
        <taxon>Bacteria</taxon>
        <taxon>Bacillati</taxon>
        <taxon>Bacillota</taxon>
        <taxon>Bacilli</taxon>
        <taxon>Bacillales</taxon>
        <taxon>Paenibacillaceae</taxon>
        <taxon>Paenibacillus</taxon>
    </lineage>
</organism>
<dbReference type="Gene3D" id="1.10.246.80">
    <property type="match status" value="1"/>
</dbReference>
<evidence type="ECO:0000256" key="8">
    <source>
        <dbReference type="ARBA" id="ARBA00022884"/>
    </source>
</evidence>
<dbReference type="EC" id="2.7.7.72" evidence="13"/>
<dbReference type="InterPro" id="IPR002646">
    <property type="entry name" value="PolA_pol_head_dom"/>
</dbReference>
<keyword evidence="14" id="KW-1185">Reference proteome</keyword>
<dbReference type="NCBIfam" id="NF009814">
    <property type="entry name" value="PRK13299.1"/>
    <property type="match status" value="1"/>
</dbReference>
<evidence type="ECO:0000259" key="12">
    <source>
        <dbReference type="Pfam" id="PF13735"/>
    </source>
</evidence>
<keyword evidence="4 13" id="KW-0548">Nucleotidyltransferase</keyword>
<dbReference type="EMBL" id="JAZHPZ010000001">
    <property type="protein sequence ID" value="MEF2964320.1"/>
    <property type="molecule type" value="Genomic_DNA"/>
</dbReference>
<feature type="domain" description="CCA-adding enzyme C-terminal" evidence="12">
    <location>
        <begin position="381"/>
        <end position="435"/>
    </location>
</feature>
<dbReference type="Pfam" id="PF13735">
    <property type="entry name" value="tRNA_NucTran2_2"/>
    <property type="match status" value="1"/>
</dbReference>
<accession>A0ABU7VLJ7</accession>
<dbReference type="Gene3D" id="3.30.460.10">
    <property type="entry name" value="Beta Polymerase, domain 2"/>
    <property type="match status" value="1"/>
</dbReference>
<evidence type="ECO:0000313" key="13">
    <source>
        <dbReference type="EMBL" id="MEF2964320.1"/>
    </source>
</evidence>
<proteinExistence type="inferred from homology"/>
<evidence type="ECO:0000256" key="6">
    <source>
        <dbReference type="ARBA" id="ARBA00022741"/>
    </source>
</evidence>
<evidence type="ECO:0000256" key="1">
    <source>
        <dbReference type="ARBA" id="ARBA00001946"/>
    </source>
</evidence>
<keyword evidence="2 9" id="KW-0808">Transferase</keyword>
<keyword evidence="6" id="KW-0547">Nucleotide-binding</keyword>
<dbReference type="InterPro" id="IPR043519">
    <property type="entry name" value="NT_sf"/>
</dbReference>
<keyword evidence="5" id="KW-0479">Metal-binding</keyword>
<dbReference type="Proteomes" id="UP001306950">
    <property type="component" value="Unassembled WGS sequence"/>
</dbReference>
<dbReference type="Gene3D" id="1.10.3090.10">
    <property type="entry name" value="cca-adding enzyme, domain 2"/>
    <property type="match status" value="1"/>
</dbReference>
<dbReference type="CDD" id="cd05398">
    <property type="entry name" value="NT_ClassII-CCAase"/>
    <property type="match status" value="1"/>
</dbReference>
<reference evidence="13 14" key="1">
    <citation type="submission" date="2024-02" db="EMBL/GenBank/DDBJ databases">
        <title>A nitrogen-fixing paenibacillus bacterium.</title>
        <authorList>
            <person name="Zhang W.L."/>
            <person name="Chen S.F."/>
        </authorList>
    </citation>
    <scope>NUCLEOTIDE SEQUENCE [LARGE SCALE GENOMIC DNA]</scope>
    <source>
        <strain evidence="13 14">M1</strain>
    </source>
</reference>
<dbReference type="PROSITE" id="PS51257">
    <property type="entry name" value="PROKAR_LIPOPROTEIN"/>
    <property type="match status" value="1"/>
</dbReference>
<dbReference type="GO" id="GO:0004810">
    <property type="term" value="F:CCA tRNA nucleotidyltransferase activity"/>
    <property type="evidence" value="ECO:0007669"/>
    <property type="project" value="UniProtKB-EC"/>
</dbReference>
<dbReference type="RefSeq" id="WP_331844561.1">
    <property type="nucleotide sequence ID" value="NZ_JAZHPZ010000001.1"/>
</dbReference>
<feature type="domain" description="Poly A polymerase head" evidence="10">
    <location>
        <begin position="29"/>
        <end position="149"/>
    </location>
</feature>
<feature type="domain" description="tRNA nucleotidyltransferase/poly(A) polymerase RNA and SrmB- binding" evidence="11">
    <location>
        <begin position="177"/>
        <end position="231"/>
    </location>
</feature>
<keyword evidence="8 9" id="KW-0694">RNA-binding</keyword>
<keyword evidence="7" id="KW-0460">Magnesium</keyword>
<dbReference type="InterPro" id="IPR050264">
    <property type="entry name" value="Bact_CCA-adding_enz_type3_sf"/>
</dbReference>
<protein>
    <submittedName>
        <fullName evidence="13">CCA tRNA nucleotidyltransferase</fullName>
        <ecNumber evidence="13">2.7.7.72</ecNumber>
    </submittedName>
</protein>
<dbReference type="Pfam" id="PF01743">
    <property type="entry name" value="PolyA_pol"/>
    <property type="match status" value="1"/>
</dbReference>
<sequence>MNSWKMVDPLMRRQGENVLKRLRETGFQAYFVGGCVRDELMGRPVHDMDIATSAKPEEVIALFDRTVPTGIQHGTVTVLMNGQAFEVTTFRKEAEYEDHRHPSSVEFVEELTSDLRRRDFTMNAMACDESGRITDVFGGRRDIEAGVIRCVGDAAERFDEDALRMMRAVRFASVFAFRPAKSLWAALRGGRAKIAYIAMERIRAELEKIVLGPYPLRGLALLQRSGLLESVKAPVPQAALTALRDEGRLTLLNALESFPPDAAEIRWSLLLQALGVPGEEAAGLMKKWTFSNAAAQGAADLLRFDEHWNAAREGSDGDLTLLRRHWIELELRFGKKIAASWLDRRETLLRSETGPEAAIGRSVAEKLDRLRREEGRWHRETVVHTLGELAVTGGDILQYIGRKGGPWLGELMKELLFEVASGQLDNQRERLLEFAKVVVNEDGA</sequence>
<evidence type="ECO:0000256" key="7">
    <source>
        <dbReference type="ARBA" id="ARBA00022842"/>
    </source>
</evidence>
<keyword evidence="3" id="KW-0819">tRNA processing</keyword>
<evidence type="ECO:0000256" key="4">
    <source>
        <dbReference type="ARBA" id="ARBA00022695"/>
    </source>
</evidence>
<evidence type="ECO:0000313" key="14">
    <source>
        <dbReference type="Proteomes" id="UP001306950"/>
    </source>
</evidence>
<dbReference type="SUPFAM" id="SSF81891">
    <property type="entry name" value="Poly A polymerase C-terminal region-like"/>
    <property type="match status" value="1"/>
</dbReference>